<dbReference type="Proteomes" id="UP000792457">
    <property type="component" value="Unassembled WGS sequence"/>
</dbReference>
<dbReference type="EMBL" id="KZ308346">
    <property type="protein sequence ID" value="KAG8227884.1"/>
    <property type="molecule type" value="Genomic_DNA"/>
</dbReference>
<dbReference type="AlphaFoldDB" id="A0A8K0P1Q3"/>
<gene>
    <name evidence="1" type="ORF">J437_LFUL007195</name>
</gene>
<reference evidence="1" key="1">
    <citation type="submission" date="2013-04" db="EMBL/GenBank/DDBJ databases">
        <authorList>
            <person name="Qu J."/>
            <person name="Murali S.C."/>
            <person name="Bandaranaike D."/>
            <person name="Bellair M."/>
            <person name="Blankenburg K."/>
            <person name="Chao H."/>
            <person name="Dinh H."/>
            <person name="Doddapaneni H."/>
            <person name="Downs B."/>
            <person name="Dugan-Rocha S."/>
            <person name="Elkadiri S."/>
            <person name="Gnanaolivu R.D."/>
            <person name="Hernandez B."/>
            <person name="Javaid M."/>
            <person name="Jayaseelan J.C."/>
            <person name="Lee S."/>
            <person name="Li M."/>
            <person name="Ming W."/>
            <person name="Munidasa M."/>
            <person name="Muniz J."/>
            <person name="Nguyen L."/>
            <person name="Ongeri F."/>
            <person name="Osuji N."/>
            <person name="Pu L.-L."/>
            <person name="Puazo M."/>
            <person name="Qu C."/>
            <person name="Quiroz J."/>
            <person name="Raj R."/>
            <person name="Weissenberger G."/>
            <person name="Xin Y."/>
            <person name="Zou X."/>
            <person name="Han Y."/>
            <person name="Richards S."/>
            <person name="Worley K."/>
            <person name="Muzny D."/>
            <person name="Gibbs R."/>
        </authorList>
    </citation>
    <scope>NUCLEOTIDE SEQUENCE</scope>
    <source>
        <strain evidence="1">Sampled in the wild</strain>
    </source>
</reference>
<proteinExistence type="predicted"/>
<accession>A0A8K0P1Q3</accession>
<organism evidence="1 2">
    <name type="scientific">Ladona fulva</name>
    <name type="common">Scarce chaser dragonfly</name>
    <name type="synonym">Libellula fulva</name>
    <dbReference type="NCBI Taxonomy" id="123851"/>
    <lineage>
        <taxon>Eukaryota</taxon>
        <taxon>Metazoa</taxon>
        <taxon>Ecdysozoa</taxon>
        <taxon>Arthropoda</taxon>
        <taxon>Hexapoda</taxon>
        <taxon>Insecta</taxon>
        <taxon>Pterygota</taxon>
        <taxon>Palaeoptera</taxon>
        <taxon>Odonata</taxon>
        <taxon>Epiprocta</taxon>
        <taxon>Anisoptera</taxon>
        <taxon>Libelluloidea</taxon>
        <taxon>Libellulidae</taxon>
        <taxon>Ladona</taxon>
    </lineage>
</organism>
<protein>
    <submittedName>
        <fullName evidence="1">Uncharacterized protein</fullName>
    </submittedName>
</protein>
<evidence type="ECO:0000313" key="2">
    <source>
        <dbReference type="Proteomes" id="UP000792457"/>
    </source>
</evidence>
<evidence type="ECO:0000313" key="1">
    <source>
        <dbReference type="EMBL" id="KAG8227884.1"/>
    </source>
</evidence>
<dbReference type="OrthoDB" id="8069600at2759"/>
<name>A0A8K0P1Q3_LADFU</name>
<keyword evidence="2" id="KW-1185">Reference proteome</keyword>
<reference evidence="1" key="2">
    <citation type="submission" date="2017-10" db="EMBL/GenBank/DDBJ databases">
        <title>Ladona fulva Genome sequencing and assembly.</title>
        <authorList>
            <person name="Murali S."/>
            <person name="Richards S."/>
            <person name="Bandaranaike D."/>
            <person name="Bellair M."/>
            <person name="Blankenburg K."/>
            <person name="Chao H."/>
            <person name="Dinh H."/>
            <person name="Doddapaneni H."/>
            <person name="Dugan-Rocha S."/>
            <person name="Elkadiri S."/>
            <person name="Gnanaolivu R."/>
            <person name="Hernandez B."/>
            <person name="Skinner E."/>
            <person name="Javaid M."/>
            <person name="Lee S."/>
            <person name="Li M."/>
            <person name="Ming W."/>
            <person name="Munidasa M."/>
            <person name="Muniz J."/>
            <person name="Nguyen L."/>
            <person name="Hughes D."/>
            <person name="Osuji N."/>
            <person name="Pu L.-L."/>
            <person name="Puazo M."/>
            <person name="Qu C."/>
            <person name="Quiroz J."/>
            <person name="Raj R."/>
            <person name="Weissenberger G."/>
            <person name="Xin Y."/>
            <person name="Zou X."/>
            <person name="Han Y."/>
            <person name="Worley K."/>
            <person name="Muzny D."/>
            <person name="Gibbs R."/>
        </authorList>
    </citation>
    <scope>NUCLEOTIDE SEQUENCE</scope>
    <source>
        <strain evidence="1">Sampled in the wild</strain>
    </source>
</reference>
<sequence length="124" mass="13864">MGKMAASVKAYNVRSLKNKFSVLDQCTTELLTFQIVALTETWLNSSVGDDAIVKAGAVVESCWRLIHRSQPREDRVLNYPRKWCEKLLIGLFYRPPSSNISLLQKCCESVMGARSVGDIILLGD</sequence>
<comment type="caution">
    <text evidence="1">The sequence shown here is derived from an EMBL/GenBank/DDBJ whole genome shotgun (WGS) entry which is preliminary data.</text>
</comment>